<evidence type="ECO:0000259" key="1">
    <source>
        <dbReference type="Pfam" id="PF19263"/>
    </source>
</evidence>
<reference evidence="2 3" key="1">
    <citation type="submission" date="2024-02" db="EMBL/GenBank/DDBJ databases">
        <title>Identification of pathogenicity and growth-promoting functions of Pseudomonas putida variants.</title>
        <authorList>
            <person name="Sun J."/>
        </authorList>
    </citation>
    <scope>NUCLEOTIDE SEQUENCE [LARGE SCALE GENOMIC DNA]</scope>
    <source>
        <strain evidence="2 3">A04</strain>
    </source>
</reference>
<keyword evidence="3" id="KW-1185">Reference proteome</keyword>
<protein>
    <submittedName>
        <fullName evidence="2">Primase-helicase family protein</fullName>
    </submittedName>
</protein>
<comment type="caution">
    <text evidence="2">The sequence shown here is derived from an EMBL/GenBank/DDBJ whole genome shotgun (WGS) entry which is preliminary data.</text>
</comment>
<accession>A0ABU8R233</accession>
<gene>
    <name evidence="2" type="ORF">V7V80_04525</name>
</gene>
<proteinExistence type="predicted"/>
<evidence type="ECO:0000313" key="2">
    <source>
        <dbReference type="EMBL" id="MEJ5903942.1"/>
    </source>
</evidence>
<evidence type="ECO:0000313" key="3">
    <source>
        <dbReference type="Proteomes" id="UP001377692"/>
    </source>
</evidence>
<dbReference type="Proteomes" id="UP001377692">
    <property type="component" value="Unassembled WGS sequence"/>
</dbReference>
<sequence>MKKLLDVESAHRIDGKPSAISAESQLTLSFIHEDFVLDAVTGNPMRILSGQILSRVGFKDLCQQEYGFVVGTDADGRSIRANSGDVWLVWSDHRRRSVEVCVMEPTTLTADQDAAERPLVLNRWHALKREYMVEPHPTATRADIQVAEDFLRRLSDNDQVAVDYVLNVLAQIWQKPGIKIPTALLLLTPYGRIGKNLFFRLVRNTFGGPALCGEGPGNKLLKANFDDGVADKLFRGLNEVRLAGVHAQEAYDNLKTMITEEHGSFEGKGTKRRDGRNLAYFIMNSNHDDALPIMQDEGRICVLRSTARRAQTPEGQVTESEYYKELVEWIEGPGPALMAGAFARWQFPQNWDPYAPVPQSNASKDMQEAARGALHNNMEHLRLNRIAPFDKDILVVADITGALQTYGELWGCSINTTTVGRVLKQMPNLEFVALKIDKSGAVKGEQPPVMRVYLQPSAVDWRGATAKQRGDYLYSKTHLSAVGQPDAELIAEGCSHE</sequence>
<feature type="domain" description="NrS-1 polymerase-like helicase" evidence="1">
    <location>
        <begin position="191"/>
        <end position="297"/>
    </location>
</feature>
<name>A0ABU8R233_9PSED</name>
<dbReference type="InterPro" id="IPR045455">
    <property type="entry name" value="NrS-1_pol-like_helicase"/>
</dbReference>
<dbReference type="EMBL" id="JBBHLD010000003">
    <property type="protein sequence ID" value="MEJ5903942.1"/>
    <property type="molecule type" value="Genomic_DNA"/>
</dbReference>
<dbReference type="RefSeq" id="WP_339548840.1">
    <property type="nucleotide sequence ID" value="NZ_JBBHLD010000003.1"/>
</dbReference>
<organism evidence="2 3">
    <name type="scientific">Pseudomonas kermanshahensis</name>
    <dbReference type="NCBI Taxonomy" id="2745482"/>
    <lineage>
        <taxon>Bacteria</taxon>
        <taxon>Pseudomonadati</taxon>
        <taxon>Pseudomonadota</taxon>
        <taxon>Gammaproteobacteria</taxon>
        <taxon>Pseudomonadales</taxon>
        <taxon>Pseudomonadaceae</taxon>
        <taxon>Pseudomonas</taxon>
    </lineage>
</organism>
<dbReference type="Pfam" id="PF19263">
    <property type="entry name" value="DUF5906"/>
    <property type="match status" value="1"/>
</dbReference>